<dbReference type="STRING" id="5514.A0A395RZ15"/>
<keyword evidence="2" id="KW-1185">Reference proteome</keyword>
<proteinExistence type="predicted"/>
<reference evidence="1 2" key="1">
    <citation type="journal article" date="2018" name="PLoS Pathog.">
        <title>Evolution of structural diversity of trichothecenes, a family of toxins produced by plant pathogenic and entomopathogenic fungi.</title>
        <authorList>
            <person name="Proctor R.H."/>
            <person name="McCormick S.P."/>
            <person name="Kim H.S."/>
            <person name="Cardoza R.E."/>
            <person name="Stanley A.M."/>
            <person name="Lindo L."/>
            <person name="Kelly A."/>
            <person name="Brown D.W."/>
            <person name="Lee T."/>
            <person name="Vaughan M.M."/>
            <person name="Alexander N.J."/>
            <person name="Busman M."/>
            <person name="Gutierrez S."/>
        </authorList>
    </citation>
    <scope>NUCLEOTIDE SEQUENCE [LARGE SCALE GENOMIC DNA]</scope>
    <source>
        <strain evidence="1 2">NRRL 3299</strain>
    </source>
</reference>
<dbReference type="Proteomes" id="UP000266152">
    <property type="component" value="Unassembled WGS sequence"/>
</dbReference>
<evidence type="ECO:0008006" key="3">
    <source>
        <dbReference type="Google" id="ProtNLM"/>
    </source>
</evidence>
<gene>
    <name evidence="1" type="ORF">FSPOR_7472</name>
</gene>
<accession>A0A395RZ15</accession>
<evidence type="ECO:0000313" key="1">
    <source>
        <dbReference type="EMBL" id="RGP65082.1"/>
    </source>
</evidence>
<protein>
    <recommendedName>
        <fullName evidence="3">F-box domain-containing protein</fullName>
    </recommendedName>
</protein>
<organism evidence="1 2">
    <name type="scientific">Fusarium sporotrichioides</name>
    <dbReference type="NCBI Taxonomy" id="5514"/>
    <lineage>
        <taxon>Eukaryota</taxon>
        <taxon>Fungi</taxon>
        <taxon>Dikarya</taxon>
        <taxon>Ascomycota</taxon>
        <taxon>Pezizomycotina</taxon>
        <taxon>Sordariomycetes</taxon>
        <taxon>Hypocreomycetidae</taxon>
        <taxon>Hypocreales</taxon>
        <taxon>Nectriaceae</taxon>
        <taxon>Fusarium</taxon>
    </lineage>
</organism>
<name>A0A395RZ15_FUSSP</name>
<evidence type="ECO:0000313" key="2">
    <source>
        <dbReference type="Proteomes" id="UP000266152"/>
    </source>
</evidence>
<dbReference type="SUPFAM" id="SSF52047">
    <property type="entry name" value="RNI-like"/>
    <property type="match status" value="1"/>
</dbReference>
<dbReference type="EMBL" id="PXOF01000107">
    <property type="protein sequence ID" value="RGP65082.1"/>
    <property type="molecule type" value="Genomic_DNA"/>
</dbReference>
<comment type="caution">
    <text evidence="1">The sequence shown here is derived from an EMBL/GenBank/DDBJ whole genome shotgun (WGS) entry which is preliminary data.</text>
</comment>
<dbReference type="AlphaFoldDB" id="A0A395RZ15"/>
<sequence>MGRSFTDLSPELFRHIFGYFCLHCCGKRRDYLLEDPVDLAKDYCKDRQVLVALCLVNRRFRDFSQDILHHVFLIAPSRPGLVRQPSVETSLASFIRTIASKPHLAAATKAVIFFHTLEAPNVQLQDAQEAFRHVAGATGTHPSEIWGLRKNLAPYRNDFLQELILGRAHSRCTPEVIEWHVNTLATELLFILIALMPNLPHLALDVSVHQTFDQIEALKALGVSLLSLKCMEINGAFQTVWLSLQIITRSPDLETLCLYHATSLPEIPSLKALYLGRFRMSVDQLKSMVSSCTGQLRTFAYEASDIVAFHADENSPFMIQARDAVTALETHNESLESLHLDLRIRTHMSRDTKIEPMPSLESFTALQELFINTDAVYNTQSLELQLPDDASLTRFLPPNIVFLHLVEPDLPSSSKYLQKGLVGLADAKRRDPSRFPKLKQVTCDTKKIFKEHYIKNVFSEVGIDLTYKEFPRPDWSYDRIPFSVLLDEYRKVYDMPLPGELSDNDL</sequence>